<organism evidence="1">
    <name type="scientific">Anguilla anguilla</name>
    <name type="common">European freshwater eel</name>
    <name type="synonym">Muraena anguilla</name>
    <dbReference type="NCBI Taxonomy" id="7936"/>
    <lineage>
        <taxon>Eukaryota</taxon>
        <taxon>Metazoa</taxon>
        <taxon>Chordata</taxon>
        <taxon>Craniata</taxon>
        <taxon>Vertebrata</taxon>
        <taxon>Euteleostomi</taxon>
        <taxon>Actinopterygii</taxon>
        <taxon>Neopterygii</taxon>
        <taxon>Teleostei</taxon>
        <taxon>Anguilliformes</taxon>
        <taxon>Anguillidae</taxon>
        <taxon>Anguilla</taxon>
    </lineage>
</organism>
<reference evidence="1" key="2">
    <citation type="journal article" date="2015" name="Fish Shellfish Immunol.">
        <title>Early steps in the European eel (Anguilla anguilla)-Vibrio vulnificus interaction in the gills: Role of the RtxA13 toxin.</title>
        <authorList>
            <person name="Callol A."/>
            <person name="Pajuelo D."/>
            <person name="Ebbesson L."/>
            <person name="Teles M."/>
            <person name="MacKenzie S."/>
            <person name="Amaro C."/>
        </authorList>
    </citation>
    <scope>NUCLEOTIDE SEQUENCE</scope>
</reference>
<name>A0A0E9WXI6_ANGAN</name>
<dbReference type="EMBL" id="GBXM01014302">
    <property type="protein sequence ID" value="JAH94275.1"/>
    <property type="molecule type" value="Transcribed_RNA"/>
</dbReference>
<dbReference type="AlphaFoldDB" id="A0A0E9WXI6"/>
<sequence>MFYGGVTIFLVSRLDLGSNKWCNTSLREFRILHSSHHASFSFTKYACQVHPSRKKSSKNEQSADNNTNGSLTLLKVRQINPDAIIQRNCIFV</sequence>
<accession>A0A0E9WXI6</accession>
<proteinExistence type="predicted"/>
<protein>
    <submittedName>
        <fullName evidence="1">Uncharacterized protein</fullName>
    </submittedName>
</protein>
<reference evidence="1" key="1">
    <citation type="submission" date="2014-11" db="EMBL/GenBank/DDBJ databases">
        <authorList>
            <person name="Amaro Gonzalez C."/>
        </authorList>
    </citation>
    <scope>NUCLEOTIDE SEQUENCE</scope>
</reference>
<evidence type="ECO:0000313" key="1">
    <source>
        <dbReference type="EMBL" id="JAH94275.1"/>
    </source>
</evidence>